<organism evidence="2 3">
    <name type="scientific">Phormidium nigroviride PCC 7112</name>
    <dbReference type="NCBI Taxonomy" id="179408"/>
    <lineage>
        <taxon>Bacteria</taxon>
        <taxon>Bacillati</taxon>
        <taxon>Cyanobacteriota</taxon>
        <taxon>Cyanophyceae</taxon>
        <taxon>Oscillatoriophycideae</taxon>
        <taxon>Oscillatoriales</taxon>
        <taxon>Oscillatoriaceae</taxon>
        <taxon>Phormidium</taxon>
    </lineage>
</organism>
<sequence>MHLQTCIEEISRLSTNRTDDEPLRQQLQQTQEELKQTQEQLAIASQEVDATNLQLPAAEQQLAELRSQLDTERASRTQVEIQLSELQQTPAPAINLSGKAGEVVNFFRTLLPKDTKLPKNTMSKLREILEATED</sequence>
<dbReference type="HOGENOM" id="CLU_1894129_0_0_3"/>
<evidence type="ECO:0000313" key="2">
    <source>
        <dbReference type="EMBL" id="AFZ10921.1"/>
    </source>
</evidence>
<name>K9VSK0_9CYAN</name>
<geneLocation type="plasmid" evidence="2 3">
    <name>pOSC7112.03</name>
</geneLocation>
<keyword evidence="1" id="KW-0175">Coiled coil</keyword>
<evidence type="ECO:0000256" key="1">
    <source>
        <dbReference type="SAM" id="Coils"/>
    </source>
</evidence>
<keyword evidence="3" id="KW-1185">Reference proteome</keyword>
<dbReference type="SUPFAM" id="SSF90257">
    <property type="entry name" value="Myosin rod fragments"/>
    <property type="match status" value="1"/>
</dbReference>
<proteinExistence type="predicted"/>
<accession>K9VSK0</accession>
<protein>
    <submittedName>
        <fullName evidence="2">Uncharacterized protein</fullName>
    </submittedName>
</protein>
<dbReference type="Proteomes" id="UP000010478">
    <property type="component" value="Plasmid pOSC7112.03"/>
</dbReference>
<dbReference type="EMBL" id="CP003617">
    <property type="protein sequence ID" value="AFZ10921.1"/>
    <property type="molecule type" value="Genomic_DNA"/>
</dbReference>
<reference evidence="2 3" key="1">
    <citation type="submission" date="2012-05" db="EMBL/GenBank/DDBJ databases">
        <title>Finished plasmid 3 of genome of Oscillatoria sp. PCC 7112.</title>
        <authorList>
            <consortium name="US DOE Joint Genome Institute"/>
            <person name="Gugger M."/>
            <person name="Coursin T."/>
            <person name="Rippka R."/>
            <person name="Tandeau De Marsac N."/>
            <person name="Huntemann M."/>
            <person name="Wei C.-L."/>
            <person name="Han J."/>
            <person name="Detter J.C."/>
            <person name="Han C."/>
            <person name="Tapia R."/>
            <person name="Davenport K."/>
            <person name="Daligault H."/>
            <person name="Erkkila T."/>
            <person name="Gu W."/>
            <person name="Munk A.C.C."/>
            <person name="Teshima H."/>
            <person name="Xu Y."/>
            <person name="Chain P."/>
            <person name="Chen A."/>
            <person name="Krypides N."/>
            <person name="Mavromatis K."/>
            <person name="Markowitz V."/>
            <person name="Szeto E."/>
            <person name="Ivanova N."/>
            <person name="Mikhailova N."/>
            <person name="Ovchinnikova G."/>
            <person name="Pagani I."/>
            <person name="Pati A."/>
            <person name="Goodwin L."/>
            <person name="Peters L."/>
            <person name="Pitluck S."/>
            <person name="Woyke T."/>
            <person name="Kerfeld C."/>
        </authorList>
    </citation>
    <scope>NUCLEOTIDE SEQUENCE [LARGE SCALE GENOMIC DNA]</scope>
    <source>
        <strain evidence="2 3">PCC 7112</strain>
        <plasmid evidence="2 3">pOSC7112.03</plasmid>
    </source>
</reference>
<dbReference type="KEGG" id="oni:Osc7112_6836"/>
<feature type="coiled-coil region" evidence="1">
    <location>
        <begin position="20"/>
        <end position="82"/>
    </location>
</feature>
<evidence type="ECO:0000313" key="3">
    <source>
        <dbReference type="Proteomes" id="UP000010478"/>
    </source>
</evidence>
<gene>
    <name evidence="2" type="ORF">Osc7112_6836</name>
</gene>
<dbReference type="RefSeq" id="WP_015179883.1">
    <property type="nucleotide sequence ID" value="NC_019731.1"/>
</dbReference>
<keyword evidence="2" id="KW-0614">Plasmid</keyword>
<dbReference type="AlphaFoldDB" id="K9VSK0"/>